<name>A0A4R5VW93_9BACI</name>
<evidence type="ECO:0000313" key="1">
    <source>
        <dbReference type="EMBL" id="TDK63120.1"/>
    </source>
</evidence>
<organism evidence="1 2">
    <name type="scientific">Bacillus salipaludis</name>
    <dbReference type="NCBI Taxonomy" id="2547811"/>
    <lineage>
        <taxon>Bacteria</taxon>
        <taxon>Bacillati</taxon>
        <taxon>Bacillota</taxon>
        <taxon>Bacilli</taxon>
        <taxon>Bacillales</taxon>
        <taxon>Bacillaceae</taxon>
        <taxon>Bacillus</taxon>
    </lineage>
</organism>
<comment type="caution">
    <text evidence="1">The sequence shown here is derived from an EMBL/GenBank/DDBJ whole genome shotgun (WGS) entry which is preliminary data.</text>
</comment>
<proteinExistence type="predicted"/>
<evidence type="ECO:0000313" key="2">
    <source>
        <dbReference type="Proteomes" id="UP000295132"/>
    </source>
</evidence>
<dbReference type="InterPro" id="IPR058676">
    <property type="entry name" value="YuzK"/>
</dbReference>
<protein>
    <submittedName>
        <fullName evidence="1">Uncharacterized protein</fullName>
    </submittedName>
</protein>
<gene>
    <name evidence="1" type="ORF">E2K98_06605</name>
</gene>
<dbReference type="Proteomes" id="UP000295132">
    <property type="component" value="Unassembled WGS sequence"/>
</dbReference>
<reference evidence="1 2" key="1">
    <citation type="submission" date="2019-03" db="EMBL/GenBank/DDBJ databases">
        <title>Bacillus niacini sp. nov. a Nicotinate-Metabolizing Mesophile Isolated from Soil.</title>
        <authorList>
            <person name="Zhang G."/>
        </authorList>
    </citation>
    <scope>NUCLEOTIDE SEQUENCE [LARGE SCALE GENOMIC DNA]</scope>
    <source>
        <strain evidence="1 2">WN066</strain>
    </source>
</reference>
<accession>A0A4R5VW93</accession>
<dbReference type="AlphaFoldDB" id="A0A4R5VW93"/>
<dbReference type="EMBL" id="SMYO01000003">
    <property type="protein sequence ID" value="TDK63120.1"/>
    <property type="molecule type" value="Genomic_DNA"/>
</dbReference>
<dbReference type="Pfam" id="PF26149">
    <property type="entry name" value="YuzK"/>
    <property type="match status" value="1"/>
</dbReference>
<sequence>MNYTSEMEKAMHKAHGVGYQVYSQKHSVRIRVEKQREQNYRESKRLLAEITNKLYAYAT</sequence>